<reference evidence="1" key="1">
    <citation type="submission" date="2020-07" db="EMBL/GenBank/DDBJ databases">
        <authorList>
            <person name="Nieuwenhuis M."/>
            <person name="Van De Peppel L.J.J."/>
        </authorList>
    </citation>
    <scope>NUCLEOTIDE SEQUENCE</scope>
    <source>
        <strain evidence="1">AP01</strain>
        <tissue evidence="1">Mycelium</tissue>
    </source>
</reference>
<dbReference type="InterPro" id="IPR010371">
    <property type="entry name" value="YBR137W-like"/>
</dbReference>
<organism evidence="1 2">
    <name type="scientific">Asterophora parasitica</name>
    <dbReference type="NCBI Taxonomy" id="117018"/>
    <lineage>
        <taxon>Eukaryota</taxon>
        <taxon>Fungi</taxon>
        <taxon>Dikarya</taxon>
        <taxon>Basidiomycota</taxon>
        <taxon>Agaricomycotina</taxon>
        <taxon>Agaricomycetes</taxon>
        <taxon>Agaricomycetidae</taxon>
        <taxon>Agaricales</taxon>
        <taxon>Tricholomatineae</taxon>
        <taxon>Lyophyllaceae</taxon>
        <taxon>Asterophora</taxon>
    </lineage>
</organism>
<dbReference type="OrthoDB" id="2209940at2759"/>
<accession>A0A9P7GEA6</accession>
<dbReference type="PIRSF" id="PIRSF008757">
    <property type="entry name" value="UCP008757"/>
    <property type="match status" value="1"/>
</dbReference>
<dbReference type="Proteomes" id="UP000775547">
    <property type="component" value="Unassembled WGS sequence"/>
</dbReference>
<proteinExistence type="predicted"/>
<dbReference type="InterPro" id="IPR038084">
    <property type="entry name" value="PduO/GlcC-like_sf"/>
</dbReference>
<protein>
    <recommendedName>
        <fullName evidence="3">DUF967 domain protein</fullName>
    </recommendedName>
</protein>
<gene>
    <name evidence="1" type="ORF">DXG03_008443</name>
</gene>
<dbReference type="EMBL" id="JABCKV010000007">
    <property type="protein sequence ID" value="KAG5647720.1"/>
    <property type="molecule type" value="Genomic_DNA"/>
</dbReference>
<dbReference type="AlphaFoldDB" id="A0A9P7GEA6"/>
<sequence length="162" mass="17529">MATYSLESLAAQEQSLVVPHFTSADAFTLGVHIREQTLAEYPTKVVAIRITLATGQILFSTVTGSPAIPDSETWLARKAAAVLRFGVSTLHLGKKIRAKGLKGDRVSEAYPVDDREYACHGGGFPIRVKGVEGVIAVVVVSGLVQEEDHRLAVEGIEWFLKQ</sequence>
<dbReference type="Pfam" id="PF03928">
    <property type="entry name" value="HbpS-like"/>
    <property type="match status" value="1"/>
</dbReference>
<keyword evidence="2" id="KW-1185">Reference proteome</keyword>
<comment type="caution">
    <text evidence="1">The sequence shown here is derived from an EMBL/GenBank/DDBJ whole genome shotgun (WGS) entry which is preliminary data.</text>
</comment>
<name>A0A9P7GEA6_9AGAR</name>
<dbReference type="InterPro" id="IPR005624">
    <property type="entry name" value="PduO/GlcC-like"/>
</dbReference>
<dbReference type="Gene3D" id="3.30.450.150">
    <property type="entry name" value="Haem-degrading domain"/>
    <property type="match status" value="1"/>
</dbReference>
<evidence type="ECO:0008006" key="3">
    <source>
        <dbReference type="Google" id="ProtNLM"/>
    </source>
</evidence>
<dbReference type="SUPFAM" id="SSF143744">
    <property type="entry name" value="GlcG-like"/>
    <property type="match status" value="1"/>
</dbReference>
<dbReference type="PANTHER" id="PTHR28255">
    <property type="match status" value="1"/>
</dbReference>
<evidence type="ECO:0000313" key="1">
    <source>
        <dbReference type="EMBL" id="KAG5647720.1"/>
    </source>
</evidence>
<evidence type="ECO:0000313" key="2">
    <source>
        <dbReference type="Proteomes" id="UP000775547"/>
    </source>
</evidence>
<dbReference type="GO" id="GO:0072380">
    <property type="term" value="C:TRC complex"/>
    <property type="evidence" value="ECO:0007669"/>
    <property type="project" value="TreeGrafter"/>
</dbReference>
<dbReference type="GO" id="GO:0006620">
    <property type="term" value="P:post-translational protein targeting to endoplasmic reticulum membrane"/>
    <property type="evidence" value="ECO:0007669"/>
    <property type="project" value="TreeGrafter"/>
</dbReference>
<reference evidence="1" key="2">
    <citation type="submission" date="2021-10" db="EMBL/GenBank/DDBJ databases">
        <title>Phylogenomics reveals ancestral predisposition of the termite-cultivated fungus Termitomyces towards a domesticated lifestyle.</title>
        <authorList>
            <person name="Auxier B."/>
            <person name="Grum-Grzhimaylo A."/>
            <person name="Cardenas M.E."/>
            <person name="Lodge J.D."/>
            <person name="Laessoe T."/>
            <person name="Pedersen O."/>
            <person name="Smith M.E."/>
            <person name="Kuyper T.W."/>
            <person name="Franco-Molano E.A."/>
            <person name="Baroni T.J."/>
            <person name="Aanen D.K."/>
        </authorList>
    </citation>
    <scope>NUCLEOTIDE SEQUENCE</scope>
    <source>
        <strain evidence="1">AP01</strain>
        <tissue evidence="1">Mycelium</tissue>
    </source>
</reference>
<dbReference type="PANTHER" id="PTHR28255:SF1">
    <property type="entry name" value="UPF0303 PROTEIN YBR137W"/>
    <property type="match status" value="1"/>
</dbReference>